<dbReference type="FunCoup" id="A0A7M7P3U7">
    <property type="interactions" value="1308"/>
</dbReference>
<dbReference type="GeneID" id="580905"/>
<dbReference type="InParanoid" id="A0A7M7P3U7"/>
<dbReference type="RefSeq" id="XP_030844773.1">
    <property type="nucleotide sequence ID" value="XM_030988913.1"/>
</dbReference>
<dbReference type="KEGG" id="spu:580905"/>
<evidence type="ECO:0000256" key="9">
    <source>
        <dbReference type="SAM" id="MobiDB-lite"/>
    </source>
</evidence>
<keyword evidence="2" id="KW-0963">Cytoplasm</keyword>
<dbReference type="OMA" id="KATPHNR"/>
<comment type="similarity">
    <text evidence="6">Belongs to the CSTPP1 family.</text>
</comment>
<dbReference type="AlphaFoldDB" id="A0A7M7P3U7"/>
<dbReference type="InterPro" id="IPR038968">
    <property type="entry name" value="CSTPP1"/>
</dbReference>
<organism evidence="10 11">
    <name type="scientific">Strongylocentrotus purpuratus</name>
    <name type="common">Purple sea urchin</name>
    <dbReference type="NCBI Taxonomy" id="7668"/>
    <lineage>
        <taxon>Eukaryota</taxon>
        <taxon>Metazoa</taxon>
        <taxon>Echinodermata</taxon>
        <taxon>Eleutherozoa</taxon>
        <taxon>Echinozoa</taxon>
        <taxon>Echinoidea</taxon>
        <taxon>Euechinoidea</taxon>
        <taxon>Echinacea</taxon>
        <taxon>Camarodonta</taxon>
        <taxon>Echinidea</taxon>
        <taxon>Strongylocentrotidae</taxon>
        <taxon>Strongylocentrotus</taxon>
    </lineage>
</organism>
<feature type="region of interest" description="Disordered" evidence="9">
    <location>
        <begin position="276"/>
        <end position="312"/>
    </location>
</feature>
<proteinExistence type="inferred from homology"/>
<dbReference type="PANTHER" id="PTHR34252:SF1">
    <property type="entry name" value="CENTRIOLAR SATELLITE-ASSOCIATED TUBULIN POLYGLUTAMYLASE COMPLEX REGULATOR 1"/>
    <property type="match status" value="1"/>
</dbReference>
<evidence type="ECO:0000256" key="2">
    <source>
        <dbReference type="ARBA" id="ARBA00022490"/>
    </source>
</evidence>
<evidence type="ECO:0000256" key="4">
    <source>
        <dbReference type="ARBA" id="ARBA00022701"/>
    </source>
</evidence>
<dbReference type="Proteomes" id="UP000007110">
    <property type="component" value="Unassembled WGS sequence"/>
</dbReference>
<dbReference type="OrthoDB" id="197906at2759"/>
<evidence type="ECO:0000313" key="10">
    <source>
        <dbReference type="EnsemblMetazoa" id="XP_030844773"/>
    </source>
</evidence>
<evidence type="ECO:0000256" key="1">
    <source>
        <dbReference type="ARBA" id="ARBA00004607"/>
    </source>
</evidence>
<feature type="region of interest" description="Disordered" evidence="9">
    <location>
        <begin position="189"/>
        <end position="216"/>
    </location>
</feature>
<keyword evidence="5" id="KW-0206">Cytoskeleton</keyword>
<keyword evidence="4" id="KW-0493">Microtubule</keyword>
<reference evidence="11" key="1">
    <citation type="submission" date="2015-02" db="EMBL/GenBank/DDBJ databases">
        <title>Genome sequencing for Strongylocentrotus purpuratus.</title>
        <authorList>
            <person name="Murali S."/>
            <person name="Liu Y."/>
            <person name="Vee V."/>
            <person name="English A."/>
            <person name="Wang M."/>
            <person name="Skinner E."/>
            <person name="Han Y."/>
            <person name="Muzny D.M."/>
            <person name="Worley K.C."/>
            <person name="Gibbs R.A."/>
        </authorList>
    </citation>
    <scope>NUCLEOTIDE SEQUENCE</scope>
</reference>
<sequence>MTVFAKPLQDGKYIYKHIYKHQIIFLQCVERHHVLTYLEDAVTQLLEFKEDQPKADPAIFLQEYFVSVMKGTHVLYREYEFVRCTPHSRSSFIKLFWRCFKYIGKQGDLLTVSEYHSLLSLLCPDFPVDPVHRTARIIFLEDAMDSLTSFADFLFAFQVQFYYDEFLQRCLDIYERQISSAQSPRETVYIPSEVSPRQQKKPSQSSAENPPPDGVDTRYFLDAISKECQRAKYSFPGLSDLRGVLASSSRTSFYGFLVALSKDDAINAGIGVLPSRSALYDEPSNTPPPAERKSKRSTTTRLGGASLRQDEK</sequence>
<dbReference type="GO" id="GO:0005874">
    <property type="term" value="C:microtubule"/>
    <property type="evidence" value="ECO:0007669"/>
    <property type="project" value="UniProtKB-KW"/>
</dbReference>
<comment type="function">
    <text evidence="8">Regulator of the tubulin polyglutamylase complex (TPGC) that controls cytoskeletal organization, nuclear shape, and cilium disassembly by balancing microtubule and actin assembly. Regulates the assembly and stability of the TPGC and thereby modulates polyglutamylation of the microtubule, which antagonizes MAP4 binding.</text>
</comment>
<dbReference type="CDD" id="cd22959">
    <property type="entry name" value="DD_C11orf49"/>
    <property type="match status" value="1"/>
</dbReference>
<protein>
    <recommendedName>
        <fullName evidence="7">Centriolar satellite-associated tubulin polyglutamylase complex regulator 1</fullName>
    </recommendedName>
</protein>
<evidence type="ECO:0000256" key="7">
    <source>
        <dbReference type="ARBA" id="ARBA00033769"/>
    </source>
</evidence>
<dbReference type="EnsemblMetazoa" id="XM_030988913">
    <property type="protein sequence ID" value="XP_030844773"/>
    <property type="gene ID" value="LOC580905"/>
</dbReference>
<evidence type="ECO:0000256" key="5">
    <source>
        <dbReference type="ARBA" id="ARBA00023212"/>
    </source>
</evidence>
<accession>A0A7M7P3U7</accession>
<evidence type="ECO:0000256" key="8">
    <source>
        <dbReference type="ARBA" id="ARBA00045673"/>
    </source>
</evidence>
<dbReference type="CTD" id="423188"/>
<dbReference type="PANTHER" id="PTHR34252">
    <property type="entry name" value="UPF0705 PROTEIN C11ORF49"/>
    <property type="match status" value="1"/>
</dbReference>
<evidence type="ECO:0000313" key="11">
    <source>
        <dbReference type="Proteomes" id="UP000007110"/>
    </source>
</evidence>
<keyword evidence="11" id="KW-1185">Reference proteome</keyword>
<name>A0A7M7P3U7_STRPU</name>
<evidence type="ECO:0000256" key="3">
    <source>
        <dbReference type="ARBA" id="ARBA00022553"/>
    </source>
</evidence>
<feature type="compositionally biased region" description="Low complexity" evidence="9">
    <location>
        <begin position="195"/>
        <end position="206"/>
    </location>
</feature>
<comment type="subcellular location">
    <subcellularLocation>
        <location evidence="1">Cytoplasm</location>
        <location evidence="1">Cytoskeleton</location>
        <location evidence="1">Microtubule organizing center</location>
        <location evidence="1">Centrosome</location>
        <location evidence="1">Centriolar satellite</location>
    </subcellularLocation>
</comment>
<reference evidence="10" key="2">
    <citation type="submission" date="2021-01" db="UniProtKB">
        <authorList>
            <consortium name="EnsemblMetazoa"/>
        </authorList>
    </citation>
    <scope>IDENTIFICATION</scope>
</reference>
<dbReference type="GO" id="GO:0034451">
    <property type="term" value="C:centriolar satellite"/>
    <property type="evidence" value="ECO:0007669"/>
    <property type="project" value="UniProtKB-SubCell"/>
</dbReference>
<evidence type="ECO:0000256" key="6">
    <source>
        <dbReference type="ARBA" id="ARBA00033750"/>
    </source>
</evidence>
<keyword evidence="3" id="KW-0597">Phosphoprotein</keyword>